<evidence type="ECO:0000259" key="2">
    <source>
        <dbReference type="Pfam" id="PF04173"/>
    </source>
</evidence>
<dbReference type="InterPro" id="IPR007301">
    <property type="entry name" value="DoxD"/>
</dbReference>
<keyword evidence="1" id="KW-0812">Transmembrane</keyword>
<keyword evidence="1" id="KW-0472">Membrane</keyword>
<dbReference type="AlphaFoldDB" id="A0A645F9L3"/>
<accession>A0A645F9L3</accession>
<dbReference type="EMBL" id="VSSQ01057272">
    <property type="protein sequence ID" value="MPN11075.1"/>
    <property type="molecule type" value="Genomic_DNA"/>
</dbReference>
<sequence length="103" mass="11592">MDTVVAPNAMLFQTSVVIMEILIGLALIAGLFTFLASIASIGLTANFVLSAMAGYDILWYVFAAITLMGGAGRTFGLDHYVIPWIKKWWINTKFARERYWYFD</sequence>
<comment type="caution">
    <text evidence="3">The sequence shown here is derived from an EMBL/GenBank/DDBJ whole genome shotgun (WGS) entry which is preliminary data.</text>
</comment>
<reference evidence="3" key="1">
    <citation type="submission" date="2019-08" db="EMBL/GenBank/DDBJ databases">
        <authorList>
            <person name="Kucharzyk K."/>
            <person name="Murdoch R.W."/>
            <person name="Higgins S."/>
            <person name="Loffler F."/>
        </authorList>
    </citation>
    <scope>NUCLEOTIDE SEQUENCE</scope>
</reference>
<feature type="domain" description="TQO small subunit DoxD" evidence="2">
    <location>
        <begin position="3"/>
        <end position="90"/>
    </location>
</feature>
<dbReference type="Pfam" id="PF04173">
    <property type="entry name" value="DoxD"/>
    <property type="match status" value="1"/>
</dbReference>
<feature type="transmembrane region" description="Helical" evidence="1">
    <location>
        <begin position="21"/>
        <end position="45"/>
    </location>
</feature>
<evidence type="ECO:0000313" key="3">
    <source>
        <dbReference type="EMBL" id="MPN11075.1"/>
    </source>
</evidence>
<feature type="transmembrane region" description="Helical" evidence="1">
    <location>
        <begin position="57"/>
        <end position="77"/>
    </location>
</feature>
<gene>
    <name evidence="3" type="ORF">SDC9_158376</name>
</gene>
<keyword evidence="1" id="KW-1133">Transmembrane helix</keyword>
<proteinExistence type="predicted"/>
<protein>
    <recommendedName>
        <fullName evidence="2">TQO small subunit DoxD domain-containing protein</fullName>
    </recommendedName>
</protein>
<organism evidence="3">
    <name type="scientific">bioreactor metagenome</name>
    <dbReference type="NCBI Taxonomy" id="1076179"/>
    <lineage>
        <taxon>unclassified sequences</taxon>
        <taxon>metagenomes</taxon>
        <taxon>ecological metagenomes</taxon>
    </lineage>
</organism>
<name>A0A645F9L3_9ZZZZ</name>
<evidence type="ECO:0000256" key="1">
    <source>
        <dbReference type="SAM" id="Phobius"/>
    </source>
</evidence>